<sequence>MNILPHKSWHVRTKKNIAKVRKDEAQAAEEEKERQRRIALAAQEARTSFLRERAGQRFEDTATTEVPTLPLEKVADIIQKDGHVNFFQEIEDGVIQKNKINVEHEEEKKKEQEDYEKKIGYLTYLGQNSLEHSKEKPWYATISRSLPTAVGTSSKLVSKDSDGDLSALKEAKFKDFHDPLKDIRKYLHTPGVKAKLDKIALKRSNDQLDSSSEPKRLKKEASTEKLSKAKKKSKKSKKKHRKSKHKKSKHRRKSPSSSGISSSGSEYESDDSYEKKKQDNLAKLRAERLEREKEEGKKAERLMAQMRGETIEEEKPREPPPTTRMKQKYNSQFNPQLARQNYDD</sequence>
<feature type="compositionally biased region" description="Basic and acidic residues" evidence="2">
    <location>
        <begin position="272"/>
        <end position="301"/>
    </location>
</feature>
<evidence type="ECO:0000256" key="2">
    <source>
        <dbReference type="SAM" id="MobiDB-lite"/>
    </source>
</evidence>
<feature type="region of interest" description="Disordered" evidence="2">
    <location>
        <begin position="198"/>
        <end position="344"/>
    </location>
</feature>
<evidence type="ECO:0000259" key="3">
    <source>
        <dbReference type="SMART" id="SM01083"/>
    </source>
</evidence>
<name>A0A8J2Q601_9HEXA</name>
<dbReference type="EMBL" id="CAJVCH010570640">
    <property type="protein sequence ID" value="CAG7835501.1"/>
    <property type="molecule type" value="Genomic_DNA"/>
</dbReference>
<comment type="caution">
    <text evidence="4">The sequence shown here is derived from an EMBL/GenBank/DDBJ whole genome shotgun (WGS) entry which is preliminary data.</text>
</comment>
<dbReference type="InterPro" id="IPR019339">
    <property type="entry name" value="CIR_N_dom"/>
</dbReference>
<dbReference type="InterPro" id="IPR039875">
    <property type="entry name" value="LENG1-like"/>
</dbReference>
<dbReference type="Pfam" id="PF10197">
    <property type="entry name" value="Cir_N"/>
    <property type="match status" value="1"/>
</dbReference>
<dbReference type="OrthoDB" id="2159131at2759"/>
<keyword evidence="1" id="KW-0175">Coiled coil</keyword>
<gene>
    <name evidence="4" type="ORF">AFUS01_LOCUS44866</name>
</gene>
<organism evidence="4 5">
    <name type="scientific">Allacma fusca</name>
    <dbReference type="NCBI Taxonomy" id="39272"/>
    <lineage>
        <taxon>Eukaryota</taxon>
        <taxon>Metazoa</taxon>
        <taxon>Ecdysozoa</taxon>
        <taxon>Arthropoda</taxon>
        <taxon>Hexapoda</taxon>
        <taxon>Collembola</taxon>
        <taxon>Symphypleona</taxon>
        <taxon>Sminthuridae</taxon>
        <taxon>Allacma</taxon>
    </lineage>
</organism>
<dbReference type="Proteomes" id="UP000708208">
    <property type="component" value="Unassembled WGS sequence"/>
</dbReference>
<evidence type="ECO:0000313" key="4">
    <source>
        <dbReference type="EMBL" id="CAG7835501.1"/>
    </source>
</evidence>
<evidence type="ECO:0000313" key="5">
    <source>
        <dbReference type="Proteomes" id="UP000708208"/>
    </source>
</evidence>
<feature type="compositionally biased region" description="Basic and acidic residues" evidence="2">
    <location>
        <begin position="309"/>
        <end position="318"/>
    </location>
</feature>
<feature type="domain" description="CBF1-interacting co-repressor CIR N-terminal" evidence="3">
    <location>
        <begin position="8"/>
        <end position="44"/>
    </location>
</feature>
<dbReference type="AlphaFoldDB" id="A0A8J2Q601"/>
<reference evidence="4" key="1">
    <citation type="submission" date="2021-06" db="EMBL/GenBank/DDBJ databases">
        <authorList>
            <person name="Hodson N. C."/>
            <person name="Mongue J. A."/>
            <person name="Jaron S. K."/>
        </authorList>
    </citation>
    <scope>NUCLEOTIDE SEQUENCE</scope>
</reference>
<dbReference type="PANTHER" id="PTHR22093:SF0">
    <property type="entry name" value="LEUKOCYTE RECEPTOR CLUSTER MEMBER 1"/>
    <property type="match status" value="1"/>
</dbReference>
<dbReference type="PANTHER" id="PTHR22093">
    <property type="entry name" value="LEUKOCYTE RECEPTOR CLUSTER LRC MEMBER 1"/>
    <property type="match status" value="1"/>
</dbReference>
<proteinExistence type="predicted"/>
<keyword evidence="5" id="KW-1185">Reference proteome</keyword>
<feature type="compositionally biased region" description="Basic and acidic residues" evidence="2">
    <location>
        <begin position="198"/>
        <end position="227"/>
    </location>
</feature>
<feature type="compositionally biased region" description="Polar residues" evidence="2">
    <location>
        <begin position="328"/>
        <end position="344"/>
    </location>
</feature>
<accession>A0A8J2Q601</accession>
<protein>
    <recommendedName>
        <fullName evidence="3">CBF1-interacting co-repressor CIR N-terminal domain-containing protein</fullName>
    </recommendedName>
</protein>
<evidence type="ECO:0000256" key="1">
    <source>
        <dbReference type="SAM" id="Coils"/>
    </source>
</evidence>
<dbReference type="SMART" id="SM01083">
    <property type="entry name" value="Cir_N"/>
    <property type="match status" value="1"/>
</dbReference>
<feature type="compositionally biased region" description="Low complexity" evidence="2">
    <location>
        <begin position="255"/>
        <end position="266"/>
    </location>
</feature>
<feature type="compositionally biased region" description="Basic residues" evidence="2">
    <location>
        <begin position="228"/>
        <end position="254"/>
    </location>
</feature>
<feature type="coiled-coil region" evidence="1">
    <location>
        <begin position="15"/>
        <end position="45"/>
    </location>
</feature>